<keyword evidence="2" id="KW-1185">Reference proteome</keyword>
<name>A0A1J1J468_9DIPT</name>
<dbReference type="EMBL" id="CVRI01000067">
    <property type="protein sequence ID" value="CRL06762.1"/>
    <property type="molecule type" value="Genomic_DNA"/>
</dbReference>
<organism evidence="1 2">
    <name type="scientific">Clunio marinus</name>
    <dbReference type="NCBI Taxonomy" id="568069"/>
    <lineage>
        <taxon>Eukaryota</taxon>
        <taxon>Metazoa</taxon>
        <taxon>Ecdysozoa</taxon>
        <taxon>Arthropoda</taxon>
        <taxon>Hexapoda</taxon>
        <taxon>Insecta</taxon>
        <taxon>Pterygota</taxon>
        <taxon>Neoptera</taxon>
        <taxon>Endopterygota</taxon>
        <taxon>Diptera</taxon>
        <taxon>Nematocera</taxon>
        <taxon>Chironomoidea</taxon>
        <taxon>Chironomidae</taxon>
        <taxon>Clunio</taxon>
    </lineage>
</organism>
<gene>
    <name evidence="1" type="ORF">CLUMA_CG019696</name>
</gene>
<dbReference type="Proteomes" id="UP000183832">
    <property type="component" value="Unassembled WGS sequence"/>
</dbReference>
<accession>A0A1J1J468</accession>
<proteinExistence type="predicted"/>
<evidence type="ECO:0000313" key="1">
    <source>
        <dbReference type="EMBL" id="CRL06762.1"/>
    </source>
</evidence>
<dbReference type="AlphaFoldDB" id="A0A1J1J468"/>
<reference evidence="1 2" key="1">
    <citation type="submission" date="2015-04" db="EMBL/GenBank/DDBJ databases">
        <authorList>
            <person name="Syromyatnikov M.Y."/>
            <person name="Popov V.N."/>
        </authorList>
    </citation>
    <scope>NUCLEOTIDE SEQUENCE [LARGE SCALE GENOMIC DNA]</scope>
</reference>
<protein>
    <submittedName>
        <fullName evidence="1">CLUMA_CG019696, isoform A</fullName>
    </submittedName>
</protein>
<evidence type="ECO:0000313" key="2">
    <source>
        <dbReference type="Proteomes" id="UP000183832"/>
    </source>
</evidence>
<sequence>MKRKKDEEKNIALQTMERLRLWRYRKLTNENVKDEKVIEKYSDDEDYNSCFKLKRNIKNFRLKKKEKLKRQNVKILPTIHEASSAKKNSLSMIPTESGADS</sequence>